<proteinExistence type="predicted"/>
<feature type="DNA-binding region" description="H-T-H motif" evidence="2">
    <location>
        <begin position="26"/>
        <end position="45"/>
    </location>
</feature>
<dbReference type="SUPFAM" id="SSF46689">
    <property type="entry name" value="Homeodomain-like"/>
    <property type="match status" value="1"/>
</dbReference>
<dbReference type="InterPro" id="IPR023772">
    <property type="entry name" value="DNA-bd_HTH_TetR-type_CS"/>
</dbReference>
<dbReference type="Gene3D" id="1.10.357.10">
    <property type="entry name" value="Tetracycline Repressor, domain 2"/>
    <property type="match status" value="1"/>
</dbReference>
<name>A0ABQ1JCE3_9PROT</name>
<dbReference type="InterPro" id="IPR050109">
    <property type="entry name" value="HTH-type_TetR-like_transc_reg"/>
</dbReference>
<dbReference type="Proteomes" id="UP000603352">
    <property type="component" value="Unassembled WGS sequence"/>
</dbReference>
<organism evidence="4 5">
    <name type="scientific">Tistrella bauzanensis</name>
    <dbReference type="NCBI Taxonomy" id="657419"/>
    <lineage>
        <taxon>Bacteria</taxon>
        <taxon>Pseudomonadati</taxon>
        <taxon>Pseudomonadota</taxon>
        <taxon>Alphaproteobacteria</taxon>
        <taxon>Geminicoccales</taxon>
        <taxon>Geminicoccaceae</taxon>
        <taxon>Tistrella</taxon>
    </lineage>
</organism>
<evidence type="ECO:0000259" key="3">
    <source>
        <dbReference type="PROSITE" id="PS50977"/>
    </source>
</evidence>
<accession>A0ABQ1JCE3</accession>
<reference evidence="5" key="1">
    <citation type="journal article" date="2019" name="Int. J. Syst. Evol. Microbiol.">
        <title>The Global Catalogue of Microorganisms (GCM) 10K type strain sequencing project: providing services to taxonomists for standard genome sequencing and annotation.</title>
        <authorList>
            <consortium name="The Broad Institute Genomics Platform"/>
            <consortium name="The Broad Institute Genome Sequencing Center for Infectious Disease"/>
            <person name="Wu L."/>
            <person name="Ma J."/>
        </authorList>
    </citation>
    <scope>NUCLEOTIDE SEQUENCE [LARGE SCALE GENOMIC DNA]</scope>
    <source>
        <strain evidence="5">CGMCC 1.10188</strain>
    </source>
</reference>
<sequence>MEETTRTRIIGAAEALFYEHGLRSVSVDAIAERAGVTKRTLYYHFASKDELIAAYLAARDAPTVERYRDWLGDDDRPLPDRITTMFSALAAFAKRPRWRGCGFTRAAVELAGQPGHPAVVMAADHKKRFESWLTEELRGSGVSDPGLVGRQVMILLEGAIAQMLIHRDVSYAMAAGKAAAALVADGFPETLERAAPAEARMA</sequence>
<dbReference type="InterPro" id="IPR009057">
    <property type="entry name" value="Homeodomain-like_sf"/>
</dbReference>
<evidence type="ECO:0000256" key="1">
    <source>
        <dbReference type="ARBA" id="ARBA00023125"/>
    </source>
</evidence>
<keyword evidence="1 2" id="KW-0238">DNA-binding</keyword>
<evidence type="ECO:0000313" key="4">
    <source>
        <dbReference type="EMBL" id="GGB63516.1"/>
    </source>
</evidence>
<comment type="caution">
    <text evidence="4">The sequence shown here is derived from an EMBL/GenBank/DDBJ whole genome shotgun (WGS) entry which is preliminary data.</text>
</comment>
<dbReference type="Pfam" id="PF00440">
    <property type="entry name" value="TetR_N"/>
    <property type="match status" value="1"/>
</dbReference>
<dbReference type="EMBL" id="BMDZ01000139">
    <property type="protein sequence ID" value="GGB63516.1"/>
    <property type="molecule type" value="Genomic_DNA"/>
</dbReference>
<dbReference type="PROSITE" id="PS50977">
    <property type="entry name" value="HTH_TETR_2"/>
    <property type="match status" value="1"/>
</dbReference>
<feature type="domain" description="HTH tetR-type" evidence="3">
    <location>
        <begin position="3"/>
        <end position="63"/>
    </location>
</feature>
<evidence type="ECO:0000256" key="2">
    <source>
        <dbReference type="PROSITE-ProRule" id="PRU00335"/>
    </source>
</evidence>
<dbReference type="PANTHER" id="PTHR30055">
    <property type="entry name" value="HTH-TYPE TRANSCRIPTIONAL REGULATOR RUTR"/>
    <property type="match status" value="1"/>
</dbReference>
<protein>
    <submittedName>
        <fullName evidence="4">TetR family transcriptional regulator</fullName>
    </submittedName>
</protein>
<dbReference type="PRINTS" id="PR00455">
    <property type="entry name" value="HTHTETR"/>
</dbReference>
<gene>
    <name evidence="4" type="ORF">GCM10011505_50100</name>
</gene>
<dbReference type="InterPro" id="IPR036271">
    <property type="entry name" value="Tet_transcr_reg_TetR-rel_C_sf"/>
</dbReference>
<dbReference type="PROSITE" id="PS01081">
    <property type="entry name" value="HTH_TETR_1"/>
    <property type="match status" value="1"/>
</dbReference>
<dbReference type="InterPro" id="IPR001647">
    <property type="entry name" value="HTH_TetR"/>
</dbReference>
<dbReference type="SUPFAM" id="SSF48498">
    <property type="entry name" value="Tetracyclin repressor-like, C-terminal domain"/>
    <property type="match status" value="1"/>
</dbReference>
<dbReference type="PANTHER" id="PTHR30055:SF200">
    <property type="entry name" value="HTH-TYPE TRANSCRIPTIONAL REPRESSOR BDCR"/>
    <property type="match status" value="1"/>
</dbReference>
<dbReference type="RefSeq" id="WP_188583156.1">
    <property type="nucleotide sequence ID" value="NZ_BMDZ01000139.1"/>
</dbReference>
<evidence type="ECO:0000313" key="5">
    <source>
        <dbReference type="Proteomes" id="UP000603352"/>
    </source>
</evidence>
<keyword evidence="5" id="KW-1185">Reference proteome</keyword>